<organism evidence="1 2">
    <name type="scientific">Ixodes persulcatus</name>
    <name type="common">Taiga tick</name>
    <dbReference type="NCBI Taxonomy" id="34615"/>
    <lineage>
        <taxon>Eukaryota</taxon>
        <taxon>Metazoa</taxon>
        <taxon>Ecdysozoa</taxon>
        <taxon>Arthropoda</taxon>
        <taxon>Chelicerata</taxon>
        <taxon>Arachnida</taxon>
        <taxon>Acari</taxon>
        <taxon>Parasitiformes</taxon>
        <taxon>Ixodida</taxon>
        <taxon>Ixodoidea</taxon>
        <taxon>Ixodidae</taxon>
        <taxon>Ixodinae</taxon>
        <taxon>Ixodes</taxon>
    </lineage>
</organism>
<evidence type="ECO:0000313" key="1">
    <source>
        <dbReference type="EMBL" id="KAG0411093.1"/>
    </source>
</evidence>
<proteinExistence type="predicted"/>
<comment type="caution">
    <text evidence="1">The sequence shown here is derived from an EMBL/GenBank/DDBJ whole genome shotgun (WGS) entry which is preliminary data.</text>
</comment>
<reference evidence="1 2" key="1">
    <citation type="journal article" date="2020" name="Cell">
        <title>Large-Scale Comparative Analyses of Tick Genomes Elucidate Their Genetic Diversity and Vector Capacities.</title>
        <authorList>
            <consortium name="Tick Genome and Microbiome Consortium (TIGMIC)"/>
            <person name="Jia N."/>
            <person name="Wang J."/>
            <person name="Shi W."/>
            <person name="Du L."/>
            <person name="Sun Y."/>
            <person name="Zhan W."/>
            <person name="Jiang J.F."/>
            <person name="Wang Q."/>
            <person name="Zhang B."/>
            <person name="Ji P."/>
            <person name="Bell-Sakyi L."/>
            <person name="Cui X.M."/>
            <person name="Yuan T.T."/>
            <person name="Jiang B.G."/>
            <person name="Yang W.F."/>
            <person name="Lam T.T."/>
            <person name="Chang Q.C."/>
            <person name="Ding S.J."/>
            <person name="Wang X.J."/>
            <person name="Zhu J.G."/>
            <person name="Ruan X.D."/>
            <person name="Zhao L."/>
            <person name="Wei J.T."/>
            <person name="Ye R.Z."/>
            <person name="Que T.C."/>
            <person name="Du C.H."/>
            <person name="Zhou Y.H."/>
            <person name="Cheng J.X."/>
            <person name="Dai P.F."/>
            <person name="Guo W.B."/>
            <person name="Han X.H."/>
            <person name="Huang E.J."/>
            <person name="Li L.F."/>
            <person name="Wei W."/>
            <person name="Gao Y.C."/>
            <person name="Liu J.Z."/>
            <person name="Shao H.Z."/>
            <person name="Wang X."/>
            <person name="Wang C.C."/>
            <person name="Yang T.C."/>
            <person name="Huo Q.B."/>
            <person name="Li W."/>
            <person name="Chen H.Y."/>
            <person name="Chen S.E."/>
            <person name="Zhou L.G."/>
            <person name="Ni X.B."/>
            <person name="Tian J.H."/>
            <person name="Sheng Y."/>
            <person name="Liu T."/>
            <person name="Pan Y.S."/>
            <person name="Xia L.Y."/>
            <person name="Li J."/>
            <person name="Zhao F."/>
            <person name="Cao W.C."/>
        </authorList>
    </citation>
    <scope>NUCLEOTIDE SEQUENCE [LARGE SCALE GENOMIC DNA]</scope>
    <source>
        <strain evidence="1">Iper-2018</strain>
    </source>
</reference>
<accession>A0AC60NVH5</accession>
<keyword evidence="2" id="KW-1185">Reference proteome</keyword>
<dbReference type="EMBL" id="JABSTQ010011462">
    <property type="protein sequence ID" value="KAG0411093.1"/>
    <property type="molecule type" value="Genomic_DNA"/>
</dbReference>
<dbReference type="Proteomes" id="UP000805193">
    <property type="component" value="Unassembled WGS sequence"/>
</dbReference>
<evidence type="ECO:0000313" key="2">
    <source>
        <dbReference type="Proteomes" id="UP000805193"/>
    </source>
</evidence>
<sequence length="258" mass="27990">MPKYGTLEVFDGEPADWLEYMERTALFFETNGIPTAKRSVMGDSKKSEEAQGTDDTDSAQTKRLEPHSESGNTKQNEVQNPESKPELPESSGADNPLQRLLRAAEKNDVAKLNRMLSEDPSLVQAADSDGYTALHRACYANHPNAARALLAAGASPRARTADGWEPLHCACKWGALECAMALLQHDADPNSPSEGGLTPVHLAASQPSSRALLETLLWNPFADVRARSRAGDTPKDLAARHGPWASLFDIVADEINVF</sequence>
<name>A0AC60NVH5_IXOPE</name>
<gene>
    <name evidence="1" type="ORF">HPB47_011780</name>
</gene>
<protein>
    <submittedName>
        <fullName evidence="1">Uncharacterized protein</fullName>
    </submittedName>
</protein>